<dbReference type="AlphaFoldDB" id="A0A284RWV3"/>
<keyword evidence="2" id="KW-1185">Reference proteome</keyword>
<accession>A0A284RWV3</accession>
<dbReference type="EMBL" id="FUEG01000019">
    <property type="protein sequence ID" value="SJL13228.1"/>
    <property type="molecule type" value="Genomic_DNA"/>
</dbReference>
<protein>
    <submittedName>
        <fullName evidence="1">Uncharacterized protein</fullName>
    </submittedName>
</protein>
<dbReference type="Proteomes" id="UP000219338">
    <property type="component" value="Unassembled WGS sequence"/>
</dbReference>
<organism evidence="1 2">
    <name type="scientific">Armillaria ostoyae</name>
    <name type="common">Armillaria root rot fungus</name>
    <dbReference type="NCBI Taxonomy" id="47428"/>
    <lineage>
        <taxon>Eukaryota</taxon>
        <taxon>Fungi</taxon>
        <taxon>Dikarya</taxon>
        <taxon>Basidiomycota</taxon>
        <taxon>Agaricomycotina</taxon>
        <taxon>Agaricomycetes</taxon>
        <taxon>Agaricomycetidae</taxon>
        <taxon>Agaricales</taxon>
        <taxon>Marasmiineae</taxon>
        <taxon>Physalacriaceae</taxon>
        <taxon>Armillaria</taxon>
    </lineage>
</organism>
<reference evidence="2" key="1">
    <citation type="journal article" date="2017" name="Nat. Ecol. Evol.">
        <title>Genome expansion and lineage-specific genetic innovations in the forest pathogenic fungi Armillaria.</title>
        <authorList>
            <person name="Sipos G."/>
            <person name="Prasanna A.N."/>
            <person name="Walter M.C."/>
            <person name="O'Connor E."/>
            <person name="Balint B."/>
            <person name="Krizsan K."/>
            <person name="Kiss B."/>
            <person name="Hess J."/>
            <person name="Varga T."/>
            <person name="Slot J."/>
            <person name="Riley R."/>
            <person name="Boka B."/>
            <person name="Rigling D."/>
            <person name="Barry K."/>
            <person name="Lee J."/>
            <person name="Mihaltcheva S."/>
            <person name="LaButti K."/>
            <person name="Lipzen A."/>
            <person name="Waldron R."/>
            <person name="Moloney N.M."/>
            <person name="Sperisen C."/>
            <person name="Kredics L."/>
            <person name="Vagvoelgyi C."/>
            <person name="Patrignani A."/>
            <person name="Fitzpatrick D."/>
            <person name="Nagy I."/>
            <person name="Doyle S."/>
            <person name="Anderson J.B."/>
            <person name="Grigoriev I.V."/>
            <person name="Gueldener U."/>
            <person name="Muensterkoetter M."/>
            <person name="Nagy L.G."/>
        </authorList>
    </citation>
    <scope>NUCLEOTIDE SEQUENCE [LARGE SCALE GENOMIC DNA]</scope>
    <source>
        <strain evidence="2">C18/9</strain>
    </source>
</reference>
<gene>
    <name evidence="1" type="ORF">ARMOST_16667</name>
</gene>
<proteinExistence type="predicted"/>
<sequence>MAKDWILGHRHQPTRQQLSLDPYNGSVRADHLAAIHHYFCLKANTRISIACIPSNTAIYCGGVLSEGDNDRLQDFLYTPGSVPCKIPTTDDHSSLQGISRDDEYWNVLVGYSHSGDGVNDGPDSKRTKVTSRAGRVHPINRRHSIPQDLLSCLSFFSLSSPSPSFPSITFPFFGYFRKFHNMCQSSPLIPPLVETLVLYGGWEYEATSTMLRLSRHSPAYKRYSSPTSIGHRCSRKYERHSHTFHCISLD</sequence>
<name>A0A284RWV3_ARMOS</name>
<evidence type="ECO:0000313" key="2">
    <source>
        <dbReference type="Proteomes" id="UP000219338"/>
    </source>
</evidence>
<evidence type="ECO:0000313" key="1">
    <source>
        <dbReference type="EMBL" id="SJL13228.1"/>
    </source>
</evidence>